<name>A0A929PYW9_9SPHI</name>
<evidence type="ECO:0000313" key="3">
    <source>
        <dbReference type="Proteomes" id="UP000622475"/>
    </source>
</evidence>
<proteinExistence type="predicted"/>
<keyword evidence="1" id="KW-0732">Signal</keyword>
<dbReference type="AlphaFoldDB" id="A0A929PYW9"/>
<sequence>MIICLKNACFILLALILPSVLSAQTLPDTGVVRKLLLPANKYLDTYSPEKVYLHLDKPYYAVGDTAWVKAYVTKANGTPAKSIKLYVEVLNSEAQLVQRYVLPVFDGLAQGFVPLTEKQVPQGKYTIRAYTNWQQNFGATSFFYKQLSVGKLGSNTWLVAEQHKREGTDSNRITLAMRFNDAKGAPIVLQPLSVKVMEGKKAILSSNMTTGVDGMLSGKLTLPAKANKRDLSVLVEDTRDKSKSLSFPFYPSGTGGDIDLQFMPEGGSLIAGVYNKVGFKAIGEDGLSREVQGTIVDDTDEVSGTLQSTHKGMGSFVLVPQPGRSYMAKVMVDGKEKLYKLPPAKANGLTLRVEGVNHPGELYVYISSVGIENKNFVLLARSAGAVYFGSAFALNEEGYFNTRIADSKFPTGIVSLAVMSLDGKPVAQRNIFVNHYDGLKIDAMPQTAYATGDSVTLNMLVKSNVGKGAQGSFSVSVTDDAQIKEVGTDSDIQSHLLLASEVAGHIDDAAWYFTPGDEKLKAKALDDLLLTQGWQGFDLAEISKPLAMPLYKAEVDNTVSGKLTNLVKKPVRNAKVILMMKSKTENAVLDTVSDDEGRFRFSDLPLADSAVYLIKLHNKNNKTLAAGITVDDFTPTSAGLVNRTRMAPWNVNADSTLLNYMIKANQKVDQTFVPPSGTLLKQVNIKEKRIVKYVGGEFATELSVIDEKELIAAKKISLMELLVKKYPGFRQSSFYQASVFARPARYAQEQFVVGSMLINDIIADGQSVSDPTSMVYDVSDRANGINSGSDAKPGEMDLSQKISKTTMYDNINTFLMNIGAEDVKNVALYRGTQMYFVIETRGKHGAYTRTSLGTYAHRPLPVQMPKQFYSPKYDVKNPLPDLRSTIHWDPNVISDADGNTQIKFRAAGKPGTYTVSIEGTDMEGHYGVSKQKITIVAGSSGK</sequence>
<protein>
    <recommendedName>
        <fullName evidence="4">MG2 domain-containing protein</fullName>
    </recommendedName>
</protein>
<accession>A0A929PYW9</accession>
<dbReference type="RefSeq" id="WP_194113139.1">
    <property type="nucleotide sequence ID" value="NZ_JADFFL010000008.1"/>
</dbReference>
<gene>
    <name evidence="2" type="ORF">IRJ16_18550</name>
</gene>
<reference evidence="2" key="1">
    <citation type="submission" date="2020-10" db="EMBL/GenBank/DDBJ databases">
        <title>Mucilaginibacter mali sp. nov., isolated from rhizosphere soil of apple orchard.</title>
        <authorList>
            <person name="Lee J.-S."/>
            <person name="Kim H.S."/>
            <person name="Kim J.-S."/>
        </authorList>
    </citation>
    <scope>NUCLEOTIDE SEQUENCE</scope>
    <source>
        <strain evidence="2">KCTC 22746</strain>
    </source>
</reference>
<evidence type="ECO:0000256" key="1">
    <source>
        <dbReference type="SAM" id="SignalP"/>
    </source>
</evidence>
<feature type="signal peptide" evidence="1">
    <location>
        <begin position="1"/>
        <end position="23"/>
    </location>
</feature>
<dbReference type="EMBL" id="JADFFL010000008">
    <property type="protein sequence ID" value="MBE9663890.1"/>
    <property type="molecule type" value="Genomic_DNA"/>
</dbReference>
<feature type="chain" id="PRO_5037273103" description="MG2 domain-containing protein" evidence="1">
    <location>
        <begin position="24"/>
        <end position="942"/>
    </location>
</feature>
<dbReference type="Gene3D" id="2.60.40.1930">
    <property type="match status" value="1"/>
</dbReference>
<comment type="caution">
    <text evidence="2">The sequence shown here is derived from an EMBL/GenBank/DDBJ whole genome shotgun (WGS) entry which is preliminary data.</text>
</comment>
<keyword evidence="3" id="KW-1185">Reference proteome</keyword>
<dbReference type="Proteomes" id="UP000622475">
    <property type="component" value="Unassembled WGS sequence"/>
</dbReference>
<evidence type="ECO:0000313" key="2">
    <source>
        <dbReference type="EMBL" id="MBE9663890.1"/>
    </source>
</evidence>
<organism evidence="2 3">
    <name type="scientific">Mucilaginibacter myungsuensis</name>
    <dbReference type="NCBI Taxonomy" id="649104"/>
    <lineage>
        <taxon>Bacteria</taxon>
        <taxon>Pseudomonadati</taxon>
        <taxon>Bacteroidota</taxon>
        <taxon>Sphingobacteriia</taxon>
        <taxon>Sphingobacteriales</taxon>
        <taxon>Sphingobacteriaceae</taxon>
        <taxon>Mucilaginibacter</taxon>
    </lineage>
</organism>
<evidence type="ECO:0008006" key="4">
    <source>
        <dbReference type="Google" id="ProtNLM"/>
    </source>
</evidence>